<feature type="non-terminal residue" evidence="2">
    <location>
        <position position="1"/>
    </location>
</feature>
<feature type="compositionally biased region" description="Polar residues" evidence="1">
    <location>
        <begin position="147"/>
        <end position="158"/>
    </location>
</feature>
<reference evidence="2 3" key="1">
    <citation type="submission" date="2020-04" db="EMBL/GenBank/DDBJ databases">
        <title>Perkinsus olseni comparative genomics.</title>
        <authorList>
            <person name="Bogema D.R."/>
        </authorList>
    </citation>
    <scope>NUCLEOTIDE SEQUENCE [LARGE SCALE GENOMIC DNA]</scope>
    <source>
        <strain evidence="2 3">ATCC PRA-207</strain>
    </source>
</reference>
<comment type="caution">
    <text evidence="2">The sequence shown here is derived from an EMBL/GenBank/DDBJ whole genome shotgun (WGS) entry which is preliminary data.</text>
</comment>
<organism evidence="2 3">
    <name type="scientific">Perkinsus olseni</name>
    <name type="common">Perkinsus atlanticus</name>
    <dbReference type="NCBI Taxonomy" id="32597"/>
    <lineage>
        <taxon>Eukaryota</taxon>
        <taxon>Sar</taxon>
        <taxon>Alveolata</taxon>
        <taxon>Perkinsozoa</taxon>
        <taxon>Perkinsea</taxon>
        <taxon>Perkinsida</taxon>
        <taxon>Perkinsidae</taxon>
        <taxon>Perkinsus</taxon>
    </lineage>
</organism>
<evidence type="ECO:0000313" key="2">
    <source>
        <dbReference type="EMBL" id="KAF4709395.1"/>
    </source>
</evidence>
<feature type="region of interest" description="Disordered" evidence="1">
    <location>
        <begin position="33"/>
        <end position="97"/>
    </location>
</feature>
<protein>
    <submittedName>
        <fullName evidence="2">Uncharacterized protein</fullName>
    </submittedName>
</protein>
<name>A0A7J6QLW9_PEROL</name>
<dbReference type="Proteomes" id="UP000553632">
    <property type="component" value="Unassembled WGS sequence"/>
</dbReference>
<feature type="compositionally biased region" description="Polar residues" evidence="1">
    <location>
        <begin position="36"/>
        <end position="53"/>
    </location>
</feature>
<proteinExistence type="predicted"/>
<gene>
    <name evidence="2" type="ORF">FOZ63_020807</name>
</gene>
<keyword evidence="3" id="KW-1185">Reference proteome</keyword>
<evidence type="ECO:0000313" key="3">
    <source>
        <dbReference type="Proteomes" id="UP000553632"/>
    </source>
</evidence>
<dbReference type="OMA" id="FCATRRY"/>
<feature type="region of interest" description="Disordered" evidence="1">
    <location>
        <begin position="132"/>
        <end position="172"/>
    </location>
</feature>
<accession>A0A7J6QLW9</accession>
<evidence type="ECO:0000256" key="1">
    <source>
        <dbReference type="SAM" id="MobiDB-lite"/>
    </source>
</evidence>
<dbReference type="EMBL" id="JABANO010031968">
    <property type="protein sequence ID" value="KAF4709395.1"/>
    <property type="molecule type" value="Genomic_DNA"/>
</dbReference>
<feature type="compositionally biased region" description="Basic and acidic residues" evidence="1">
    <location>
        <begin position="70"/>
        <end position="82"/>
    </location>
</feature>
<feature type="non-terminal residue" evidence="2">
    <location>
        <position position="172"/>
    </location>
</feature>
<sequence length="172" mass="18497">LLPEIKAPLEASCGHQLPKLSLEEARDAALYHESKVSLSRSEGASRKPNSNKRPSLPVGQAPQSNQSGTKEVKEPPVGKDDATGGSDTKGSKPRCSFCATRRYRGSNKHDDAHCWKNSANAHLVPEWYRQRQAEAAAAKAPKGSGDGQETAQKPSSSPFMAHSIDSPQEGLR</sequence>
<dbReference type="AlphaFoldDB" id="A0A7J6QLW9"/>